<organism evidence="1 2">
    <name type="scientific">Mytilus galloprovincialis</name>
    <name type="common">Mediterranean mussel</name>
    <dbReference type="NCBI Taxonomy" id="29158"/>
    <lineage>
        <taxon>Eukaryota</taxon>
        <taxon>Metazoa</taxon>
        <taxon>Spiralia</taxon>
        <taxon>Lophotrochozoa</taxon>
        <taxon>Mollusca</taxon>
        <taxon>Bivalvia</taxon>
        <taxon>Autobranchia</taxon>
        <taxon>Pteriomorphia</taxon>
        <taxon>Mytilida</taxon>
        <taxon>Mytiloidea</taxon>
        <taxon>Mytilidae</taxon>
        <taxon>Mytilinae</taxon>
        <taxon>Mytilus</taxon>
    </lineage>
</organism>
<dbReference type="Proteomes" id="UP000596742">
    <property type="component" value="Unassembled WGS sequence"/>
</dbReference>
<sequence length="184" mass="21474">MHMDQPEHLRQYCQSVTLNDDLHSNYDHVPPQLPENGYNERLNYDYPNRFHRSNSTEERQHFQRVDTTHQSHSAEERLVFNRGRNNSESSVTKFNGSVWQNNKENVDCYKHGMIEQDNGLPYKNLDFLDSMNYVDCNRNRTSHSNMSSKYGLSELPSHVIYGGNFVTPQAYPMSDQEILAATLV</sequence>
<evidence type="ECO:0000313" key="1">
    <source>
        <dbReference type="EMBL" id="VDI64521.1"/>
    </source>
</evidence>
<protein>
    <submittedName>
        <fullName evidence="1">Uncharacterized protein</fullName>
    </submittedName>
</protein>
<reference evidence="1" key="1">
    <citation type="submission" date="2018-11" db="EMBL/GenBank/DDBJ databases">
        <authorList>
            <person name="Alioto T."/>
            <person name="Alioto T."/>
        </authorList>
    </citation>
    <scope>NUCLEOTIDE SEQUENCE</scope>
</reference>
<evidence type="ECO:0000313" key="2">
    <source>
        <dbReference type="Proteomes" id="UP000596742"/>
    </source>
</evidence>
<proteinExistence type="predicted"/>
<dbReference type="AlphaFoldDB" id="A0A8B6GIE1"/>
<gene>
    <name evidence="1" type="ORF">MGAL_10B035611</name>
</gene>
<comment type="caution">
    <text evidence="1">The sequence shown here is derived from an EMBL/GenBank/DDBJ whole genome shotgun (WGS) entry which is preliminary data.</text>
</comment>
<name>A0A8B6GIE1_MYTGA</name>
<keyword evidence="2" id="KW-1185">Reference proteome</keyword>
<dbReference type="EMBL" id="UYJE01008515">
    <property type="protein sequence ID" value="VDI64521.1"/>
    <property type="molecule type" value="Genomic_DNA"/>
</dbReference>
<accession>A0A8B6GIE1</accession>